<reference evidence="1 2" key="1">
    <citation type="submission" date="2023-10" db="EMBL/GenBank/DDBJ databases">
        <title>Eight complete genome sequences of bacteria isolated from laboratory stock of Giant Kelp gametophytes.</title>
        <authorList>
            <person name="Tolentino B."/>
            <person name="Nuzhdin S."/>
        </authorList>
    </citation>
    <scope>NUCLEOTIDE SEQUENCE [LARGE SCALE GENOMIC DNA]</scope>
    <source>
        <strain evidence="1 2">LC.270.F.C4</strain>
    </source>
</reference>
<evidence type="ECO:0000313" key="2">
    <source>
        <dbReference type="Proteomes" id="UP001302666"/>
    </source>
</evidence>
<dbReference type="PROSITE" id="PS51257">
    <property type="entry name" value="PROKAR_LIPOPROTEIN"/>
    <property type="match status" value="1"/>
</dbReference>
<protein>
    <submittedName>
        <fullName evidence="1">DUF2199 domain-containing protein</fullName>
    </submittedName>
</protein>
<dbReference type="Pfam" id="PF09965">
    <property type="entry name" value="DUF2199"/>
    <property type="match status" value="1"/>
</dbReference>
<name>A0ABZ0HHM8_TRISK</name>
<sequence>MDAHLARMLSSSRQCRCCGGTFAQLLSLSCDRPDIVPADLQVQDNTAIFVSEGDVLTEDFCRFGSLRFLRAVLAIPLADSRGEEFILGTWAGVSEDVFDEYLDLFELREGESMGSQPAWLSNQIPPESGGPLACMLHMRPEGQYPELQVSEVNHNLARMQELGLDLEELLVFLHAYGHDLASLVYDA</sequence>
<evidence type="ECO:0000313" key="1">
    <source>
        <dbReference type="EMBL" id="WOI33690.1"/>
    </source>
</evidence>
<gene>
    <name evidence="1" type="ORF">R1T40_02760</name>
</gene>
<organism evidence="1 2">
    <name type="scientific">Tritonibacter scottomollicae</name>
    <name type="common">Epibacterium scottomollicae</name>
    <dbReference type="NCBI Taxonomy" id="483013"/>
    <lineage>
        <taxon>Bacteria</taxon>
        <taxon>Pseudomonadati</taxon>
        <taxon>Pseudomonadota</taxon>
        <taxon>Alphaproteobacteria</taxon>
        <taxon>Rhodobacterales</taxon>
        <taxon>Paracoccaceae</taxon>
        <taxon>Tritonibacter</taxon>
    </lineage>
</organism>
<keyword evidence="2" id="KW-1185">Reference proteome</keyword>
<proteinExistence type="predicted"/>
<dbReference type="RefSeq" id="WP_317385781.1">
    <property type="nucleotide sequence ID" value="NZ_CP136704.1"/>
</dbReference>
<accession>A0ABZ0HHM8</accession>
<dbReference type="Proteomes" id="UP001302666">
    <property type="component" value="Chromosome"/>
</dbReference>
<dbReference type="EMBL" id="CP136704">
    <property type="protein sequence ID" value="WOI33690.1"/>
    <property type="molecule type" value="Genomic_DNA"/>
</dbReference>
<dbReference type="InterPro" id="IPR018697">
    <property type="entry name" value="DUF2199"/>
</dbReference>